<dbReference type="InterPro" id="IPR009734">
    <property type="entry name" value="Myoviridae_GpU"/>
</dbReference>
<protein>
    <submittedName>
        <fullName evidence="2">Gp19</fullName>
    </submittedName>
</protein>
<feature type="compositionally biased region" description="Basic and acidic residues" evidence="1">
    <location>
        <begin position="128"/>
        <end position="139"/>
    </location>
</feature>
<evidence type="ECO:0000256" key="1">
    <source>
        <dbReference type="SAM" id="MobiDB-lite"/>
    </source>
</evidence>
<feature type="compositionally biased region" description="Polar residues" evidence="1">
    <location>
        <begin position="161"/>
        <end position="171"/>
    </location>
</feature>
<reference evidence="2 3" key="1">
    <citation type="journal article" date="2009" name="PLoS Genet.">
        <title>The complete genome and proteome of Laribacter hongkongensis reveal potential mechanisms for adaptations to different temperatures and habitats.</title>
        <authorList>
            <person name="Woo P.C."/>
            <person name="Lau S.K."/>
            <person name="Tse H."/>
            <person name="Teng J.L."/>
            <person name="Curreem S.O."/>
            <person name="Tsang A.K."/>
            <person name="Fan R.Y."/>
            <person name="Wong G.K."/>
            <person name="Huang Y."/>
            <person name="Loman N.J."/>
            <person name="Snyder L.A."/>
            <person name="Cai J.J."/>
            <person name="Huang J.D."/>
            <person name="Mak W."/>
            <person name="Pallen M.J."/>
            <person name="Lok S."/>
            <person name="Yuen K.Y."/>
        </authorList>
    </citation>
    <scope>NUCLEOTIDE SEQUENCE [LARGE SCALE GENOMIC DNA]</scope>
    <source>
        <strain evidence="2 3">HLHK9</strain>
    </source>
</reference>
<evidence type="ECO:0000313" key="3">
    <source>
        <dbReference type="Proteomes" id="UP000002010"/>
    </source>
</evidence>
<gene>
    <name evidence="2" type="ordered locus">LHK_01638</name>
</gene>
<evidence type="ECO:0000313" key="2">
    <source>
        <dbReference type="EMBL" id="ACO74624.1"/>
    </source>
</evidence>
<sequence length="181" mass="20119">MFAQLGELRFELIKHWDGLQIKEQTRFAKHEMAAGKPRLQHLGEDAVSLTIELSFHEFFCDPQVELDRLKQARVAGKALPLVWGNGLVEGDFVIDSVSITHQSNDPFGLLTSVSASVTLQEFVDELPLETRKREQKDAAPARAGKGSKKKKPATTKKNGGSYKTVTEQNGDGVSWTKITRD</sequence>
<name>C1D834_LARHH</name>
<dbReference type="RefSeq" id="WP_012697110.1">
    <property type="nucleotide sequence ID" value="NC_012559.1"/>
</dbReference>
<dbReference type="KEGG" id="lhk:LHK_01638"/>
<dbReference type="eggNOG" id="COG3499">
    <property type="taxonomic scope" value="Bacteria"/>
</dbReference>
<dbReference type="AlphaFoldDB" id="C1D834"/>
<accession>C1D834</accession>
<dbReference type="STRING" id="557598.LHK_01638"/>
<feature type="region of interest" description="Disordered" evidence="1">
    <location>
        <begin position="128"/>
        <end position="181"/>
    </location>
</feature>
<dbReference type="EMBL" id="CP001154">
    <property type="protein sequence ID" value="ACO74624.1"/>
    <property type="molecule type" value="Genomic_DNA"/>
</dbReference>
<dbReference type="Pfam" id="PF06995">
    <property type="entry name" value="Phage_P2_GpU"/>
    <property type="match status" value="1"/>
</dbReference>
<organism evidence="2 3">
    <name type="scientific">Laribacter hongkongensis (strain HLHK9)</name>
    <dbReference type="NCBI Taxonomy" id="557598"/>
    <lineage>
        <taxon>Bacteria</taxon>
        <taxon>Pseudomonadati</taxon>
        <taxon>Pseudomonadota</taxon>
        <taxon>Betaproteobacteria</taxon>
        <taxon>Neisseriales</taxon>
        <taxon>Aquaspirillaceae</taxon>
        <taxon>Laribacter</taxon>
    </lineage>
</organism>
<feature type="compositionally biased region" description="Basic residues" evidence="1">
    <location>
        <begin position="145"/>
        <end position="154"/>
    </location>
</feature>
<dbReference type="HOGENOM" id="CLU_119949_0_0_4"/>
<keyword evidence="3" id="KW-1185">Reference proteome</keyword>
<proteinExistence type="predicted"/>
<dbReference type="Proteomes" id="UP000002010">
    <property type="component" value="Chromosome"/>
</dbReference>